<dbReference type="InterPro" id="IPR005346">
    <property type="entry name" value="RnfH"/>
</dbReference>
<comment type="similarity">
    <text evidence="1 2">Belongs to the UPF0125 (RnfH) family.</text>
</comment>
<accession>A0ABS9PCL8</accession>
<dbReference type="PANTHER" id="PTHR37483">
    <property type="entry name" value="UPF0125 PROTEIN RATB"/>
    <property type="match status" value="1"/>
</dbReference>
<evidence type="ECO:0000313" key="3">
    <source>
        <dbReference type="EMBL" id="MCG6659515.1"/>
    </source>
</evidence>
<dbReference type="Pfam" id="PF03658">
    <property type="entry name" value="Ub-RnfH"/>
    <property type="match status" value="1"/>
</dbReference>
<dbReference type="HAMAP" id="MF_00460">
    <property type="entry name" value="UPF0125_RnfH"/>
    <property type="match status" value="1"/>
</dbReference>
<reference evidence="3 4" key="1">
    <citation type="submission" date="2020-05" db="EMBL/GenBank/DDBJ databases">
        <title>Comparative genomic analysis of denitrifying bacteria from Halomonas genus.</title>
        <authorList>
            <person name="Wang L."/>
            <person name="Shao Z."/>
        </authorList>
    </citation>
    <scope>NUCLEOTIDE SEQUENCE [LARGE SCALE GENOMIC DNA]</scope>
    <source>
        <strain evidence="3 4">A4</strain>
    </source>
</reference>
<comment type="caution">
    <text evidence="3">The sequence shown here is derived from an EMBL/GenBank/DDBJ whole genome shotgun (WGS) entry which is preliminary data.</text>
</comment>
<evidence type="ECO:0000256" key="2">
    <source>
        <dbReference type="HAMAP-Rule" id="MF_00460"/>
    </source>
</evidence>
<dbReference type="RefSeq" id="WP_238978657.1">
    <property type="nucleotide sequence ID" value="NZ_JABFUC010000017.1"/>
</dbReference>
<gene>
    <name evidence="3" type="ORF">HOP52_17320</name>
</gene>
<name>A0ABS9PCL8_9GAMM</name>
<organism evidence="3 4">
    <name type="scientific">Billgrantia campisalis</name>
    <dbReference type="NCBI Taxonomy" id="74661"/>
    <lineage>
        <taxon>Bacteria</taxon>
        <taxon>Pseudomonadati</taxon>
        <taxon>Pseudomonadota</taxon>
        <taxon>Gammaproteobacteria</taxon>
        <taxon>Oceanospirillales</taxon>
        <taxon>Halomonadaceae</taxon>
        <taxon>Billgrantia</taxon>
    </lineage>
</organism>
<protein>
    <recommendedName>
        <fullName evidence="2">UPF0125 protein HOP52_17320</fullName>
    </recommendedName>
</protein>
<sequence length="105" mass="11484">MAAEATQATLRVEVAFALPEKQRVVTLAVPAGTTARQAVALAELPRHFPEVDPETFEQADLGIFGKPVRDPDGQALREGDRVEVYRPLLLDPKQARALRAARRNG</sequence>
<dbReference type="Proteomes" id="UP000814385">
    <property type="component" value="Unassembled WGS sequence"/>
</dbReference>
<dbReference type="Gene3D" id="3.10.20.280">
    <property type="entry name" value="RnfH-like"/>
    <property type="match status" value="1"/>
</dbReference>
<dbReference type="InterPro" id="IPR016155">
    <property type="entry name" value="Mopterin_synth/thiamin_S_b"/>
</dbReference>
<evidence type="ECO:0000256" key="1">
    <source>
        <dbReference type="ARBA" id="ARBA00010645"/>
    </source>
</evidence>
<dbReference type="InterPro" id="IPR037021">
    <property type="entry name" value="RnfH_sf"/>
</dbReference>
<dbReference type="NCBIfam" id="NF002490">
    <property type="entry name" value="PRK01777.1"/>
    <property type="match status" value="1"/>
</dbReference>
<dbReference type="EMBL" id="JABFUC010000017">
    <property type="protein sequence ID" value="MCG6659515.1"/>
    <property type="molecule type" value="Genomic_DNA"/>
</dbReference>
<dbReference type="PANTHER" id="PTHR37483:SF1">
    <property type="entry name" value="UPF0125 PROTEIN RATB"/>
    <property type="match status" value="1"/>
</dbReference>
<evidence type="ECO:0000313" key="4">
    <source>
        <dbReference type="Proteomes" id="UP000814385"/>
    </source>
</evidence>
<proteinExistence type="inferred from homology"/>
<keyword evidence="4" id="KW-1185">Reference proteome</keyword>
<dbReference type="SUPFAM" id="SSF54285">
    <property type="entry name" value="MoaD/ThiS"/>
    <property type="match status" value="1"/>
</dbReference>